<proteinExistence type="predicted"/>
<protein>
    <submittedName>
        <fullName evidence="1">Uncharacterized protein</fullName>
    </submittedName>
</protein>
<evidence type="ECO:0000313" key="1">
    <source>
        <dbReference type="EMBL" id="PSL05553.1"/>
    </source>
</evidence>
<keyword evidence="2" id="KW-1185">Reference proteome</keyword>
<comment type="caution">
    <text evidence="1">The sequence shown here is derived from an EMBL/GenBank/DDBJ whole genome shotgun (WGS) entry which is preliminary data.</text>
</comment>
<dbReference type="EMBL" id="PYGF01000003">
    <property type="protein sequence ID" value="PSL05553.1"/>
    <property type="molecule type" value="Genomic_DNA"/>
</dbReference>
<accession>A0A2P8E7T5</accession>
<dbReference type="AlphaFoldDB" id="A0A2P8E7T5"/>
<reference evidence="1 2" key="1">
    <citation type="submission" date="2018-03" db="EMBL/GenBank/DDBJ databases">
        <title>Genomic Encyclopedia of Archaeal and Bacterial Type Strains, Phase II (KMG-II): from individual species to whole genera.</title>
        <authorList>
            <person name="Goeker M."/>
        </authorList>
    </citation>
    <scope>NUCLEOTIDE SEQUENCE [LARGE SCALE GENOMIC DNA]</scope>
    <source>
        <strain evidence="1 2">DSM 28057</strain>
    </source>
</reference>
<dbReference type="Proteomes" id="UP000240708">
    <property type="component" value="Unassembled WGS sequence"/>
</dbReference>
<sequence length="40" mass="4429">MKLVFVTLVVKSVAFKRDIVPSTKFQAPSDYLSLALNNTS</sequence>
<evidence type="ECO:0000313" key="2">
    <source>
        <dbReference type="Proteomes" id="UP000240708"/>
    </source>
</evidence>
<name>A0A2P8E7T5_9BACT</name>
<organism evidence="1 2">
    <name type="scientific">Cecembia rubra</name>
    <dbReference type="NCBI Taxonomy" id="1485585"/>
    <lineage>
        <taxon>Bacteria</taxon>
        <taxon>Pseudomonadati</taxon>
        <taxon>Bacteroidota</taxon>
        <taxon>Cytophagia</taxon>
        <taxon>Cytophagales</taxon>
        <taxon>Cyclobacteriaceae</taxon>
        <taxon>Cecembia</taxon>
    </lineage>
</organism>
<gene>
    <name evidence="1" type="ORF">CLV48_10363</name>
</gene>